<dbReference type="SUPFAM" id="SSF48452">
    <property type="entry name" value="TPR-like"/>
    <property type="match status" value="1"/>
</dbReference>
<keyword evidence="3" id="KW-1185">Reference proteome</keyword>
<accession>M4VCT0</accession>
<dbReference type="AlphaFoldDB" id="M4VCT0"/>
<feature type="repeat" description="TPR" evidence="1">
    <location>
        <begin position="140"/>
        <end position="173"/>
    </location>
</feature>
<evidence type="ECO:0000313" key="3">
    <source>
        <dbReference type="Proteomes" id="UP000012040"/>
    </source>
</evidence>
<organism evidence="2 3">
    <name type="scientific">Pseudobdellovibrio exovorus JSS</name>
    <dbReference type="NCBI Taxonomy" id="1184267"/>
    <lineage>
        <taxon>Bacteria</taxon>
        <taxon>Pseudomonadati</taxon>
        <taxon>Bdellovibrionota</taxon>
        <taxon>Bdellovibrionia</taxon>
        <taxon>Bdellovibrionales</taxon>
        <taxon>Pseudobdellovibrionaceae</taxon>
        <taxon>Pseudobdellovibrio</taxon>
    </lineage>
</organism>
<dbReference type="PROSITE" id="PS50005">
    <property type="entry name" value="TPR"/>
    <property type="match status" value="2"/>
</dbReference>
<dbReference type="SMART" id="SM00028">
    <property type="entry name" value="TPR"/>
    <property type="match status" value="2"/>
</dbReference>
<dbReference type="eggNOG" id="COG0457">
    <property type="taxonomic scope" value="Bacteria"/>
</dbReference>
<dbReference type="STRING" id="1184267.A11Q_2079"/>
<sequence length="292" mass="33275">MPQTQVFGQIEGDLQSQRYSSAMRKLVEVSNEYSHNLYFLGLLAQTQTALADYAGLVKTLTATAKISDSSAAYLDLMYVLYTQGRLNEALDIGLFLQERDLTHVQQRSLTHCLVRVYIEFSDHEGIRELAEQSKGHEEDALLVWAMGLVALAEDDKNMALDKFRRSVELNAQNDRAWVSLAILHDEMGDRELALANLERALDVNPENATGLKLLAQWCGRSVEKVDEVIGKIQYYLDRHDFDEEMSSCYIRVLRDQRLYGPAFFEVNKLILENPTQGHFQQVKKNLEDHAGM</sequence>
<keyword evidence="2" id="KW-0808">Transferase</keyword>
<dbReference type="InterPro" id="IPR019734">
    <property type="entry name" value="TPR_rpt"/>
</dbReference>
<dbReference type="HOGENOM" id="CLU_952076_0_0_7"/>
<evidence type="ECO:0000313" key="2">
    <source>
        <dbReference type="EMBL" id="AGH96295.1"/>
    </source>
</evidence>
<evidence type="ECO:0000256" key="1">
    <source>
        <dbReference type="PROSITE-ProRule" id="PRU00339"/>
    </source>
</evidence>
<dbReference type="OrthoDB" id="5288945at2"/>
<dbReference type="Gene3D" id="1.25.40.10">
    <property type="entry name" value="Tetratricopeptide repeat domain"/>
    <property type="match status" value="1"/>
</dbReference>
<reference evidence="2 3" key="1">
    <citation type="journal article" date="2013" name="ISME J.">
        <title>By their genes ye shall know them: genomic signatures of predatory bacteria.</title>
        <authorList>
            <person name="Pasternak Z."/>
            <person name="Pietrokovski S."/>
            <person name="Rotem O."/>
            <person name="Gophna U."/>
            <person name="Lurie-Weinberger M.N."/>
            <person name="Jurkevitch E."/>
        </authorList>
    </citation>
    <scope>NUCLEOTIDE SEQUENCE [LARGE SCALE GENOMIC DNA]</scope>
    <source>
        <strain evidence="2 3">JSS</strain>
    </source>
</reference>
<dbReference type="Proteomes" id="UP000012040">
    <property type="component" value="Chromosome"/>
</dbReference>
<keyword evidence="1" id="KW-0802">TPR repeat</keyword>
<dbReference type="EMBL" id="CP003537">
    <property type="protein sequence ID" value="AGH96295.1"/>
    <property type="molecule type" value="Genomic_DNA"/>
</dbReference>
<protein>
    <submittedName>
        <fullName evidence="2">Putative O-linked GlcNAc transferase</fullName>
    </submittedName>
</protein>
<dbReference type="InterPro" id="IPR011990">
    <property type="entry name" value="TPR-like_helical_dom_sf"/>
</dbReference>
<name>M4VCT0_9BACT</name>
<dbReference type="PATRIC" id="fig|1184267.3.peg.2104"/>
<dbReference type="GO" id="GO:0016740">
    <property type="term" value="F:transferase activity"/>
    <property type="evidence" value="ECO:0007669"/>
    <property type="project" value="UniProtKB-KW"/>
</dbReference>
<gene>
    <name evidence="2" type="ORF">A11Q_2079</name>
</gene>
<dbReference type="KEGG" id="bex:A11Q_2079"/>
<feature type="repeat" description="TPR" evidence="1">
    <location>
        <begin position="174"/>
        <end position="207"/>
    </location>
</feature>
<proteinExistence type="predicted"/>